<dbReference type="Gene3D" id="3.40.50.510">
    <property type="entry name" value="Phosphotransferase system, mannose-type IIA component"/>
    <property type="match status" value="1"/>
</dbReference>
<evidence type="ECO:0000313" key="3">
    <source>
        <dbReference type="EMBL" id="MBT9432306.1"/>
    </source>
</evidence>
<dbReference type="Proteomes" id="UP000811282">
    <property type="component" value="Unassembled WGS sequence"/>
</dbReference>
<dbReference type="Pfam" id="PF03610">
    <property type="entry name" value="EIIA-man"/>
    <property type="match status" value="1"/>
</dbReference>
<dbReference type="EMBL" id="JAFJYC010000001">
    <property type="protein sequence ID" value="MBT9432306.1"/>
    <property type="molecule type" value="Genomic_DNA"/>
</dbReference>
<organism evidence="3 4">
    <name type="scientific">Candidatus Sodalis endolongispinus</name>
    <dbReference type="NCBI Taxonomy" id="2812662"/>
    <lineage>
        <taxon>Bacteria</taxon>
        <taxon>Pseudomonadati</taxon>
        <taxon>Pseudomonadota</taxon>
        <taxon>Gammaproteobacteria</taxon>
        <taxon>Enterobacterales</taxon>
        <taxon>Bruguierivoracaceae</taxon>
        <taxon>Sodalis</taxon>
    </lineage>
</organism>
<dbReference type="RefSeq" id="WP_215669468.1">
    <property type="nucleotide sequence ID" value="NZ_JAFJYC010000001.1"/>
</dbReference>
<sequence length="142" mass="15183">MINVMLATHGQLAEGLLESARMVYGELTHVFPVTLSDTKGISAFREEFAAVLHLAAKDADGVLVLCDLQSGTPWNVACHHAFDPETTPPMAVLGGVNFPMLLLSADLNALADVEQAAAQLLEQGKEAVVRARLVETPQSDDF</sequence>
<comment type="caution">
    <text evidence="3">The sequence shown here is derived from an EMBL/GenBank/DDBJ whole genome shotgun (WGS) entry which is preliminary data.</text>
</comment>
<proteinExistence type="predicted"/>
<accession>A0ABS5YBK2</accession>
<protein>
    <submittedName>
        <fullName evidence="3">PTS fructose transporter subunit IIA</fullName>
    </submittedName>
</protein>
<dbReference type="SUPFAM" id="SSF53062">
    <property type="entry name" value="PTS system fructose IIA component-like"/>
    <property type="match status" value="1"/>
</dbReference>
<dbReference type="PANTHER" id="PTHR33799">
    <property type="entry name" value="PTS PERMEASE-RELATED-RELATED"/>
    <property type="match status" value="1"/>
</dbReference>
<dbReference type="InterPro" id="IPR004701">
    <property type="entry name" value="PTS_EIIA_man-typ"/>
</dbReference>
<evidence type="ECO:0000313" key="4">
    <source>
        <dbReference type="Proteomes" id="UP000811282"/>
    </source>
</evidence>
<gene>
    <name evidence="3" type="ORF">JZM24_09500</name>
</gene>
<reference evidence="3 4" key="1">
    <citation type="journal article" date="2021" name="Genome Biol. Evol.">
        <title>The evolution of interdependence in a four-way mealybug symbiosis.</title>
        <authorList>
            <person name="Garber A.I."/>
            <person name="Kupper M."/>
            <person name="Laetsch D.R."/>
            <person name="Weldon S.R."/>
            <person name="Ladinsky M.S."/>
            <person name="Bjorkman P.J."/>
            <person name="McCutcheon J.P."/>
        </authorList>
    </citation>
    <scope>NUCLEOTIDE SEQUENCE [LARGE SCALE GENOMIC DNA]</scope>
    <source>
        <strain evidence="3">SOD</strain>
    </source>
</reference>
<dbReference type="PANTHER" id="PTHR33799:SF1">
    <property type="entry name" value="PTS SYSTEM MANNOSE-SPECIFIC EIIAB COMPONENT-RELATED"/>
    <property type="match status" value="1"/>
</dbReference>
<feature type="domain" description="PTS EIIA type-4" evidence="2">
    <location>
        <begin position="1"/>
        <end position="128"/>
    </location>
</feature>
<dbReference type="PROSITE" id="PS51096">
    <property type="entry name" value="PTS_EIIA_TYPE_4"/>
    <property type="match status" value="1"/>
</dbReference>
<keyword evidence="4" id="KW-1185">Reference proteome</keyword>
<evidence type="ECO:0000259" key="2">
    <source>
        <dbReference type="PROSITE" id="PS51096"/>
    </source>
</evidence>
<dbReference type="InterPro" id="IPR036662">
    <property type="entry name" value="PTS_EIIA_man-typ_sf"/>
</dbReference>
<keyword evidence="1" id="KW-0808">Transferase</keyword>
<name>A0ABS5YBK2_9GAMM</name>
<evidence type="ECO:0000256" key="1">
    <source>
        <dbReference type="ARBA" id="ARBA00022679"/>
    </source>
</evidence>
<dbReference type="InterPro" id="IPR051471">
    <property type="entry name" value="Bacterial_PTS_sugar_comp"/>
</dbReference>